<dbReference type="AlphaFoldDB" id="A0A0F9DLA0"/>
<comment type="caution">
    <text evidence="1">The sequence shown here is derived from an EMBL/GenBank/DDBJ whole genome shotgun (WGS) entry which is preliminary data.</text>
</comment>
<protein>
    <recommendedName>
        <fullName evidence="2">Transporter-associated domain-containing protein</fullName>
    </recommendedName>
</protein>
<organism evidence="1">
    <name type="scientific">marine sediment metagenome</name>
    <dbReference type="NCBI Taxonomy" id="412755"/>
    <lineage>
        <taxon>unclassified sequences</taxon>
        <taxon>metagenomes</taxon>
        <taxon>ecological metagenomes</taxon>
    </lineage>
</organism>
<reference evidence="1" key="1">
    <citation type="journal article" date="2015" name="Nature">
        <title>Complex archaea that bridge the gap between prokaryotes and eukaryotes.</title>
        <authorList>
            <person name="Spang A."/>
            <person name="Saw J.H."/>
            <person name="Jorgensen S.L."/>
            <person name="Zaremba-Niedzwiedzka K."/>
            <person name="Martijn J."/>
            <person name="Lind A.E."/>
            <person name="van Eijk R."/>
            <person name="Schleper C."/>
            <person name="Guy L."/>
            <person name="Ettema T.J."/>
        </authorList>
    </citation>
    <scope>NUCLEOTIDE SEQUENCE</scope>
</reference>
<proteinExistence type="predicted"/>
<gene>
    <name evidence="1" type="ORF">LCGC14_2263200</name>
</gene>
<dbReference type="EMBL" id="LAZR01031121">
    <property type="protein sequence ID" value="KKL54656.1"/>
    <property type="molecule type" value="Genomic_DNA"/>
</dbReference>
<evidence type="ECO:0008006" key="2">
    <source>
        <dbReference type="Google" id="ProtNLM"/>
    </source>
</evidence>
<accession>A0A0F9DLA0</accession>
<name>A0A0F9DLA0_9ZZZZ</name>
<sequence length="77" mass="8449">MQTYNGEELLAASMGTVDELIDELKKNQDKITHAVIGKIPSKGDVIKINGLLYKVKAVNAIEGTFKAKILNSKEECE</sequence>
<evidence type="ECO:0000313" key="1">
    <source>
        <dbReference type="EMBL" id="KKL54656.1"/>
    </source>
</evidence>